<name>A0A7W9U8P3_9BURK</name>
<protein>
    <submittedName>
        <fullName evidence="1">Uncharacterized protein</fullName>
    </submittedName>
</protein>
<dbReference type="EMBL" id="JACHBX010000001">
    <property type="protein sequence ID" value="MBB6132759.1"/>
    <property type="molecule type" value="Genomic_DNA"/>
</dbReference>
<gene>
    <name evidence="1" type="ORF">HD842_000870</name>
</gene>
<evidence type="ECO:0000313" key="1">
    <source>
        <dbReference type="EMBL" id="MBB6132759.1"/>
    </source>
</evidence>
<proteinExistence type="predicted"/>
<organism evidence="1 2">
    <name type="scientific">Massilia aurea</name>
    <dbReference type="NCBI Taxonomy" id="373040"/>
    <lineage>
        <taxon>Bacteria</taxon>
        <taxon>Pseudomonadati</taxon>
        <taxon>Pseudomonadota</taxon>
        <taxon>Betaproteobacteria</taxon>
        <taxon>Burkholderiales</taxon>
        <taxon>Oxalobacteraceae</taxon>
        <taxon>Telluria group</taxon>
        <taxon>Massilia</taxon>
    </lineage>
</organism>
<reference evidence="1 2" key="1">
    <citation type="submission" date="2020-08" db="EMBL/GenBank/DDBJ databases">
        <title>The Agave Microbiome: Exploring the role of microbial communities in plant adaptations to desert environments.</title>
        <authorList>
            <person name="Partida-Martinez L.P."/>
        </authorList>
    </citation>
    <scope>NUCLEOTIDE SEQUENCE [LARGE SCALE GENOMIC DNA]</scope>
    <source>
        <strain evidence="1 2">AT3.2</strain>
    </source>
</reference>
<accession>A0A7W9U8P3</accession>
<comment type="caution">
    <text evidence="1">The sequence shown here is derived from an EMBL/GenBank/DDBJ whole genome shotgun (WGS) entry which is preliminary data.</text>
</comment>
<evidence type="ECO:0000313" key="2">
    <source>
        <dbReference type="Proteomes" id="UP000540787"/>
    </source>
</evidence>
<keyword evidence="2" id="KW-1185">Reference proteome</keyword>
<sequence>MFVTARRRACAGQRGMGNAHPGAPAETCSACALTCPEYQHLQLAAAQGEREGSYQRAGRISVLCIIVLRQPSVCSCQTRT</sequence>
<dbReference type="AlphaFoldDB" id="A0A7W9U8P3"/>
<dbReference type="Proteomes" id="UP000540787">
    <property type="component" value="Unassembled WGS sequence"/>
</dbReference>